<keyword evidence="7" id="KW-1000">Mitochondrion outer membrane</keyword>
<dbReference type="GO" id="GO:0016787">
    <property type="term" value="F:hydrolase activity"/>
    <property type="evidence" value="ECO:0007669"/>
    <property type="project" value="UniProtKB-KW"/>
</dbReference>
<keyword evidence="13" id="KW-0576">Peroxisome</keyword>
<dbReference type="InterPro" id="IPR011990">
    <property type="entry name" value="TPR-like_helical_dom_sf"/>
</dbReference>
<keyword evidence="10" id="KW-1133">Transmembrane helix</keyword>
<dbReference type="InterPro" id="IPR033745">
    <property type="entry name" value="Fis1_cytosol"/>
</dbReference>
<accession>A0A7R8HFH0</accession>
<keyword evidence="9" id="KW-0460">Magnesium</keyword>
<proteinExistence type="inferred from homology"/>
<sequence length="313" mass="35845">MGRRDMEKILLEDTVSTEDLKKFETRYHEEQAALGTPKISTQFDYAWCLVKSKYPADIRRGIFILEQLYKNEDVSDKKDLLYYLAIGNARIKEYNVALKFIRGLLQVQPDNRQAKELESVIKKKMEREGLVGAALVGGTVLAFGGLEGLRGQIYKFGEKDQTWISRMPGSKRTCCIDDYDCIGFDLDHTLCRYNIGPHGYDPAIRRQTFDHDRDFICKGLPTLDCERGNLLRLGQDGFILAACHGMKKLSDTNIEKKYGRCRRKHVGRDYTSHLVEFGPQNMCAFSPMLHNFMDYFDIAAPLLCARIVEISIS</sequence>
<dbReference type="FunFam" id="1.25.40.10:FF:000147">
    <property type="entry name" value="Mitochondrial fission 1 protein"/>
    <property type="match status" value="1"/>
</dbReference>
<evidence type="ECO:0000256" key="4">
    <source>
        <dbReference type="ARBA" id="ARBA00022692"/>
    </source>
</evidence>
<organism evidence="14 15">
    <name type="scientific">Lepeophtheirus salmonis</name>
    <name type="common">Salmon louse</name>
    <name type="synonym">Caligus salmonis</name>
    <dbReference type="NCBI Taxonomy" id="72036"/>
    <lineage>
        <taxon>Eukaryota</taxon>
        <taxon>Metazoa</taxon>
        <taxon>Ecdysozoa</taxon>
        <taxon>Arthropoda</taxon>
        <taxon>Crustacea</taxon>
        <taxon>Multicrustacea</taxon>
        <taxon>Hexanauplia</taxon>
        <taxon>Copepoda</taxon>
        <taxon>Siphonostomatoida</taxon>
        <taxon>Caligidae</taxon>
        <taxon>Lepeophtheirus</taxon>
    </lineage>
</organism>
<reference evidence="14" key="1">
    <citation type="submission" date="2021-02" db="EMBL/GenBank/DDBJ databases">
        <authorList>
            <person name="Bekaert M."/>
        </authorList>
    </citation>
    <scope>NUCLEOTIDE SEQUENCE</scope>
    <source>
        <strain evidence="14">IoA-00</strain>
    </source>
</reference>
<evidence type="ECO:0000256" key="9">
    <source>
        <dbReference type="ARBA" id="ARBA00022842"/>
    </source>
</evidence>
<keyword evidence="15" id="KW-1185">Reference proteome</keyword>
<dbReference type="GO" id="GO:0000422">
    <property type="term" value="P:autophagy of mitochondrion"/>
    <property type="evidence" value="ECO:0007669"/>
    <property type="project" value="TreeGrafter"/>
</dbReference>
<evidence type="ECO:0000256" key="13">
    <source>
        <dbReference type="ARBA" id="ARBA00023140"/>
    </source>
</evidence>
<evidence type="ECO:0000256" key="3">
    <source>
        <dbReference type="ARBA" id="ARBA00008937"/>
    </source>
</evidence>
<dbReference type="SUPFAM" id="SSF48452">
    <property type="entry name" value="TPR-like"/>
    <property type="match status" value="1"/>
</dbReference>
<dbReference type="CDD" id="cd12212">
    <property type="entry name" value="Fis1"/>
    <property type="match status" value="1"/>
</dbReference>
<evidence type="ECO:0000256" key="1">
    <source>
        <dbReference type="ARBA" id="ARBA00004549"/>
    </source>
</evidence>
<evidence type="ECO:0000256" key="11">
    <source>
        <dbReference type="ARBA" id="ARBA00023128"/>
    </source>
</evidence>
<keyword evidence="5" id="KW-0053">Apoptosis</keyword>
<dbReference type="InterPro" id="IPR028061">
    <property type="entry name" value="Fis1_TPR_C"/>
</dbReference>
<dbReference type="Pfam" id="PF14853">
    <property type="entry name" value="Fis1_TPR_C"/>
    <property type="match status" value="1"/>
</dbReference>
<evidence type="ECO:0000256" key="5">
    <source>
        <dbReference type="ARBA" id="ARBA00022703"/>
    </source>
</evidence>
<dbReference type="GO" id="GO:0043653">
    <property type="term" value="P:mitochondrial fragmentation involved in apoptotic process"/>
    <property type="evidence" value="ECO:0007669"/>
    <property type="project" value="TreeGrafter"/>
</dbReference>
<dbReference type="OrthoDB" id="421154at2759"/>
<dbReference type="GO" id="GO:0016559">
    <property type="term" value="P:peroxisome fission"/>
    <property type="evidence" value="ECO:0007669"/>
    <property type="project" value="TreeGrafter"/>
</dbReference>
<dbReference type="Proteomes" id="UP000675881">
    <property type="component" value="Chromosome 9"/>
</dbReference>
<dbReference type="InterPro" id="IPR008380">
    <property type="entry name" value="HAD-SF_hydro_IG_5-nucl"/>
</dbReference>
<evidence type="ECO:0000256" key="2">
    <source>
        <dbReference type="ARBA" id="ARBA00004572"/>
    </source>
</evidence>
<dbReference type="GO" id="GO:0000266">
    <property type="term" value="P:mitochondrial fission"/>
    <property type="evidence" value="ECO:0007669"/>
    <property type="project" value="InterPro"/>
</dbReference>
<keyword evidence="12" id="KW-0472">Membrane</keyword>
<evidence type="ECO:0000256" key="8">
    <source>
        <dbReference type="ARBA" id="ARBA00022801"/>
    </source>
</evidence>
<evidence type="ECO:0000256" key="10">
    <source>
        <dbReference type="ARBA" id="ARBA00022989"/>
    </source>
</evidence>
<keyword evidence="6" id="KW-0479">Metal-binding</keyword>
<keyword evidence="4" id="KW-0812">Transmembrane</keyword>
<dbReference type="Gene3D" id="1.25.40.10">
    <property type="entry name" value="Tetratricopeptide repeat domain"/>
    <property type="match status" value="1"/>
</dbReference>
<dbReference type="InterPro" id="IPR016543">
    <property type="entry name" value="Fis1"/>
</dbReference>
<evidence type="ECO:0000313" key="15">
    <source>
        <dbReference type="Proteomes" id="UP000675881"/>
    </source>
</evidence>
<dbReference type="SUPFAM" id="SSF56784">
    <property type="entry name" value="HAD-like"/>
    <property type="match status" value="1"/>
</dbReference>
<dbReference type="EMBL" id="HG994588">
    <property type="protein sequence ID" value="CAF3044359.1"/>
    <property type="molecule type" value="Genomic_DNA"/>
</dbReference>
<dbReference type="InterPro" id="IPR028058">
    <property type="entry name" value="Fis1_TPR_N"/>
</dbReference>
<evidence type="ECO:0000256" key="12">
    <source>
        <dbReference type="ARBA" id="ARBA00023136"/>
    </source>
</evidence>
<dbReference type="GO" id="GO:0005741">
    <property type="term" value="C:mitochondrial outer membrane"/>
    <property type="evidence" value="ECO:0007669"/>
    <property type="project" value="UniProtKB-SubCell"/>
</dbReference>
<keyword evidence="8" id="KW-0378">Hydrolase</keyword>
<name>A0A7R8HFH0_LEPSM</name>
<dbReference type="GO" id="GO:0005778">
    <property type="term" value="C:peroxisomal membrane"/>
    <property type="evidence" value="ECO:0007669"/>
    <property type="project" value="UniProtKB-SubCell"/>
</dbReference>
<evidence type="ECO:0000256" key="6">
    <source>
        <dbReference type="ARBA" id="ARBA00022723"/>
    </source>
</evidence>
<gene>
    <name evidence="14" type="ORF">LSAA_14633</name>
</gene>
<dbReference type="PANTHER" id="PTHR13247">
    <property type="entry name" value="TETRATRICOPEPTIDE REPEAT PROTEIN 11 TPR REPEAT PROTEIN 11"/>
    <property type="match status" value="1"/>
</dbReference>
<dbReference type="Pfam" id="PF05761">
    <property type="entry name" value="5_nucleotid"/>
    <property type="match status" value="1"/>
</dbReference>
<protein>
    <submittedName>
        <fullName evidence="14">FIS1</fullName>
    </submittedName>
</protein>
<dbReference type="Pfam" id="PF14852">
    <property type="entry name" value="Fis1_TPR_N"/>
    <property type="match status" value="1"/>
</dbReference>
<dbReference type="InterPro" id="IPR036412">
    <property type="entry name" value="HAD-like_sf"/>
</dbReference>
<evidence type="ECO:0000256" key="7">
    <source>
        <dbReference type="ARBA" id="ARBA00022787"/>
    </source>
</evidence>
<evidence type="ECO:0000313" key="14">
    <source>
        <dbReference type="EMBL" id="CAF3044359.1"/>
    </source>
</evidence>
<comment type="similarity">
    <text evidence="3">Belongs to the FIS1 family.</text>
</comment>
<dbReference type="GO" id="GO:0046872">
    <property type="term" value="F:metal ion binding"/>
    <property type="evidence" value="ECO:0007669"/>
    <property type="project" value="UniProtKB-KW"/>
</dbReference>
<comment type="subcellular location">
    <subcellularLocation>
        <location evidence="2">Mitochondrion outer membrane</location>
        <topology evidence="2">Single-pass membrane protein</topology>
    </subcellularLocation>
    <subcellularLocation>
        <location evidence="1">Peroxisome membrane</location>
        <topology evidence="1">Single-pass membrane protein</topology>
    </subcellularLocation>
</comment>
<keyword evidence="11" id="KW-0496">Mitochondrion</keyword>
<dbReference type="PANTHER" id="PTHR13247:SF0">
    <property type="entry name" value="MITOCHONDRIAL FISSION 1 PROTEIN"/>
    <property type="match status" value="1"/>
</dbReference>
<dbReference type="AlphaFoldDB" id="A0A7R8HFH0"/>